<gene>
    <name evidence="2" type="ORF">KSZ_21080</name>
</gene>
<proteinExistence type="predicted"/>
<dbReference type="InterPro" id="IPR007484">
    <property type="entry name" value="Peptidase_M28"/>
</dbReference>
<accession>A0ABQ3VD68</accession>
<dbReference type="SUPFAM" id="SSF53187">
    <property type="entry name" value="Zn-dependent exopeptidases"/>
    <property type="match status" value="1"/>
</dbReference>
<organism evidence="2 3">
    <name type="scientific">Dictyobacter formicarum</name>
    <dbReference type="NCBI Taxonomy" id="2778368"/>
    <lineage>
        <taxon>Bacteria</taxon>
        <taxon>Bacillati</taxon>
        <taxon>Chloroflexota</taxon>
        <taxon>Ktedonobacteria</taxon>
        <taxon>Ktedonobacterales</taxon>
        <taxon>Dictyobacteraceae</taxon>
        <taxon>Dictyobacter</taxon>
    </lineage>
</organism>
<name>A0ABQ3VD68_9CHLR</name>
<dbReference type="RefSeq" id="WP_201361746.1">
    <property type="nucleotide sequence ID" value="NZ_BNJJ01000005.1"/>
</dbReference>
<evidence type="ECO:0000259" key="1">
    <source>
        <dbReference type="Pfam" id="PF04389"/>
    </source>
</evidence>
<protein>
    <recommendedName>
        <fullName evidence="1">Peptidase M28 domain-containing protein</fullName>
    </recommendedName>
</protein>
<evidence type="ECO:0000313" key="2">
    <source>
        <dbReference type="EMBL" id="GHO84102.1"/>
    </source>
</evidence>
<dbReference type="Gene3D" id="3.40.630.10">
    <property type="entry name" value="Zn peptidases"/>
    <property type="match status" value="1"/>
</dbReference>
<evidence type="ECO:0000313" key="3">
    <source>
        <dbReference type="Proteomes" id="UP000635565"/>
    </source>
</evidence>
<comment type="caution">
    <text evidence="2">The sequence shown here is derived from an EMBL/GenBank/DDBJ whole genome shotgun (WGS) entry which is preliminary data.</text>
</comment>
<dbReference type="Pfam" id="PF04389">
    <property type="entry name" value="Peptidase_M28"/>
    <property type="match status" value="1"/>
</dbReference>
<dbReference type="PANTHER" id="PTHR12147:SF26">
    <property type="entry name" value="PEPTIDASE M28 DOMAIN-CONTAINING PROTEIN"/>
    <property type="match status" value="1"/>
</dbReference>
<keyword evidence="3" id="KW-1185">Reference proteome</keyword>
<feature type="domain" description="Peptidase M28" evidence="1">
    <location>
        <begin position="84"/>
        <end position="274"/>
    </location>
</feature>
<dbReference type="InterPro" id="IPR045175">
    <property type="entry name" value="M28_fam"/>
</dbReference>
<dbReference type="PANTHER" id="PTHR12147">
    <property type="entry name" value="METALLOPEPTIDASE M28 FAMILY MEMBER"/>
    <property type="match status" value="1"/>
</dbReference>
<dbReference type="Proteomes" id="UP000635565">
    <property type="component" value="Unassembled WGS sequence"/>
</dbReference>
<reference evidence="2 3" key="1">
    <citation type="journal article" date="2021" name="Int. J. Syst. Evol. Microbiol.">
        <title>Reticulibacter mediterranei gen. nov., sp. nov., within the new family Reticulibacteraceae fam. nov., and Ktedonospora formicarum gen. nov., sp. nov., Ktedonobacter robiniae sp. nov., Dictyobacter formicarum sp. nov. and Dictyobacter arantiisoli sp. nov., belonging to the class Ktedonobacteria.</title>
        <authorList>
            <person name="Yabe S."/>
            <person name="Zheng Y."/>
            <person name="Wang C.M."/>
            <person name="Sakai Y."/>
            <person name="Abe K."/>
            <person name="Yokota A."/>
            <person name="Donadio S."/>
            <person name="Cavaletti L."/>
            <person name="Monciardini P."/>
        </authorList>
    </citation>
    <scope>NUCLEOTIDE SEQUENCE [LARGE SCALE GENOMIC DNA]</scope>
    <source>
        <strain evidence="2 3">SOSP1-9</strain>
    </source>
</reference>
<sequence length="282" mass="29573">MILDAVPQGSAFTDLVTSLASQGAIGVLTPLYASAYGYLTKRIIAGVAVALPVLSVRADVLATLDGKHICACAPVRRQQPTGYNVLATREGNSQQEIHDPILIGAHYDGVGDDPGGPRLPGATDNAAAVAVVLEIGRLLGHLESPPRRPVHLVSFDAEEVGAQGSRALADDYQQRGQHPRVINLDGAACLNEAVWVEAGLHTESLLQAIDQAGQWVEMPLVLGNIASDHRQFIATGCAALGFSVGASGLHTPDDDMPHVQPEALRIAAALILATIWQLACSE</sequence>
<dbReference type="EMBL" id="BNJJ01000005">
    <property type="protein sequence ID" value="GHO84102.1"/>
    <property type="molecule type" value="Genomic_DNA"/>
</dbReference>